<dbReference type="InterPro" id="IPR058205">
    <property type="entry name" value="D-LDH-like"/>
</dbReference>
<protein>
    <submittedName>
        <fullName evidence="7">D-lactate dehydrogenase</fullName>
    </submittedName>
</protein>
<comment type="caution">
    <text evidence="7">The sequence shown here is derived from an EMBL/GenBank/DDBJ whole genome shotgun (WGS) entry which is preliminary data.</text>
</comment>
<evidence type="ECO:0000256" key="2">
    <source>
        <dbReference type="ARBA" id="ARBA00023002"/>
    </source>
</evidence>
<dbReference type="Pfam" id="PF00389">
    <property type="entry name" value="2-Hacid_dh"/>
    <property type="match status" value="1"/>
</dbReference>
<comment type="similarity">
    <text evidence="1 4">Belongs to the D-isomer specific 2-hydroxyacid dehydrogenase family.</text>
</comment>
<evidence type="ECO:0000256" key="3">
    <source>
        <dbReference type="ARBA" id="ARBA00023027"/>
    </source>
</evidence>
<feature type="domain" description="D-isomer specific 2-hydroxyacid dehydrogenase catalytic" evidence="5">
    <location>
        <begin position="6"/>
        <end position="331"/>
    </location>
</feature>
<dbReference type="EMBL" id="AYYR01000117">
    <property type="protein sequence ID" value="KRM73849.1"/>
    <property type="molecule type" value="Genomic_DNA"/>
</dbReference>
<dbReference type="InterPro" id="IPR029753">
    <property type="entry name" value="D-isomer_DH_CS"/>
</dbReference>
<keyword evidence="2 4" id="KW-0560">Oxidoreductase</keyword>
<dbReference type="PANTHER" id="PTHR43026:SF1">
    <property type="entry name" value="2-HYDROXYACID DEHYDROGENASE HOMOLOG 1-RELATED"/>
    <property type="match status" value="1"/>
</dbReference>
<dbReference type="PATRIC" id="fig|1423733.4.peg.1106"/>
<dbReference type="AlphaFoldDB" id="A0A0R2BBJ6"/>
<sequence length="333" mass="37856">MMTKILAYHVRDDEQPFIDEWVKEHHIQVDSVTEELHDDTVALAKGYDGVDFKQRSVITDKPDLYKKLHDYGITQLSARSAGIDTLNLDWAKKYGLRVSNVPSYSPRAVAELVLTQAMQLIRHIPEFRARFQDNNYVVDGLRSRELSELTIGIIGVGRIGSAVARIFHALGATVLGNDITDPRDDLKGILRYTTKDEIYRTADIVTVHVYYSEENHHLVGKEEFAKLKPSAFFINDSRGPVIDTVAFRDALLNHQFAGGGLDVVEDETQVFNQKFDKETPVPLYNELKQIPNLLLTPHIGFFTDHAVRNMVVESLDDTLAFLENRPTEHEIHF</sequence>
<gene>
    <name evidence="7" type="ORF">FC82_GL001048</name>
</gene>
<name>A0A0R2BBJ6_SECCO</name>
<evidence type="ECO:0000259" key="6">
    <source>
        <dbReference type="Pfam" id="PF02826"/>
    </source>
</evidence>
<reference evidence="7 8" key="1">
    <citation type="journal article" date="2015" name="Genome Announc.">
        <title>Expanding the biotechnology potential of lactobacilli through comparative genomics of 213 strains and associated genera.</title>
        <authorList>
            <person name="Sun Z."/>
            <person name="Harris H.M."/>
            <person name="McCann A."/>
            <person name="Guo C."/>
            <person name="Argimon S."/>
            <person name="Zhang W."/>
            <person name="Yang X."/>
            <person name="Jeffery I.B."/>
            <person name="Cooney J.C."/>
            <person name="Kagawa T.F."/>
            <person name="Liu W."/>
            <person name="Song Y."/>
            <person name="Salvetti E."/>
            <person name="Wrobel A."/>
            <person name="Rasinkangas P."/>
            <person name="Parkhill J."/>
            <person name="Rea M.C."/>
            <person name="O'Sullivan O."/>
            <person name="Ritari J."/>
            <person name="Douillard F.P."/>
            <person name="Paul Ross R."/>
            <person name="Yang R."/>
            <person name="Briner A.E."/>
            <person name="Felis G.E."/>
            <person name="de Vos W.M."/>
            <person name="Barrangou R."/>
            <person name="Klaenhammer T.R."/>
            <person name="Caufield P.W."/>
            <person name="Cui Y."/>
            <person name="Zhang H."/>
            <person name="O'Toole P.W."/>
        </authorList>
    </citation>
    <scope>NUCLEOTIDE SEQUENCE [LARGE SCALE GENOMIC DNA]</scope>
    <source>
        <strain evidence="7 8">DSM 20515</strain>
    </source>
</reference>
<dbReference type="Pfam" id="PF02826">
    <property type="entry name" value="2-Hacid_dh_C"/>
    <property type="match status" value="1"/>
</dbReference>
<dbReference type="InterPro" id="IPR006140">
    <property type="entry name" value="D-isomer_DH_NAD-bd"/>
</dbReference>
<dbReference type="SUPFAM" id="SSF51735">
    <property type="entry name" value="NAD(P)-binding Rossmann-fold domains"/>
    <property type="match status" value="1"/>
</dbReference>
<dbReference type="InterPro" id="IPR006139">
    <property type="entry name" value="D-isomer_2_OHA_DH_cat_dom"/>
</dbReference>
<evidence type="ECO:0000259" key="5">
    <source>
        <dbReference type="Pfam" id="PF00389"/>
    </source>
</evidence>
<keyword evidence="3" id="KW-0520">NAD</keyword>
<dbReference type="CDD" id="cd12186">
    <property type="entry name" value="LDH"/>
    <property type="match status" value="1"/>
</dbReference>
<evidence type="ECO:0000313" key="7">
    <source>
        <dbReference type="EMBL" id="KRM73849.1"/>
    </source>
</evidence>
<dbReference type="STRING" id="33960.TY91_16645"/>
<dbReference type="InterPro" id="IPR036291">
    <property type="entry name" value="NAD(P)-bd_dom_sf"/>
</dbReference>
<evidence type="ECO:0000256" key="4">
    <source>
        <dbReference type="RuleBase" id="RU003719"/>
    </source>
</evidence>
<accession>A0A0R2BBJ6</accession>
<dbReference type="GO" id="GO:0008720">
    <property type="term" value="F:D-lactate dehydrogenase (NAD+) activity"/>
    <property type="evidence" value="ECO:0007669"/>
    <property type="project" value="TreeGrafter"/>
</dbReference>
<dbReference type="PROSITE" id="PS00671">
    <property type="entry name" value="D_2_HYDROXYACID_DH_3"/>
    <property type="match status" value="1"/>
</dbReference>
<dbReference type="Gene3D" id="3.40.50.720">
    <property type="entry name" value="NAD(P)-binding Rossmann-like Domain"/>
    <property type="match status" value="2"/>
</dbReference>
<dbReference type="Proteomes" id="UP000051845">
    <property type="component" value="Unassembled WGS sequence"/>
</dbReference>
<organism evidence="7 8">
    <name type="scientific">Secundilactobacillus collinoides DSM 20515 = JCM 1123</name>
    <dbReference type="NCBI Taxonomy" id="1423733"/>
    <lineage>
        <taxon>Bacteria</taxon>
        <taxon>Bacillati</taxon>
        <taxon>Bacillota</taxon>
        <taxon>Bacilli</taxon>
        <taxon>Lactobacillales</taxon>
        <taxon>Lactobacillaceae</taxon>
        <taxon>Secundilactobacillus</taxon>
    </lineage>
</organism>
<evidence type="ECO:0000313" key="8">
    <source>
        <dbReference type="Proteomes" id="UP000051845"/>
    </source>
</evidence>
<dbReference type="PANTHER" id="PTHR43026">
    <property type="entry name" value="2-HYDROXYACID DEHYDROGENASE HOMOLOG 1-RELATED"/>
    <property type="match status" value="1"/>
</dbReference>
<feature type="domain" description="D-isomer specific 2-hydroxyacid dehydrogenase NAD-binding" evidence="6">
    <location>
        <begin position="115"/>
        <end position="300"/>
    </location>
</feature>
<proteinExistence type="inferred from homology"/>
<dbReference type="SUPFAM" id="SSF52283">
    <property type="entry name" value="Formate/glycerate dehydrogenase catalytic domain-like"/>
    <property type="match status" value="1"/>
</dbReference>
<evidence type="ECO:0000256" key="1">
    <source>
        <dbReference type="ARBA" id="ARBA00005854"/>
    </source>
</evidence>
<dbReference type="GO" id="GO:0051287">
    <property type="term" value="F:NAD binding"/>
    <property type="evidence" value="ECO:0007669"/>
    <property type="project" value="InterPro"/>
</dbReference>